<dbReference type="EMBL" id="GBRH01187593">
    <property type="protein sequence ID" value="JAE10303.1"/>
    <property type="molecule type" value="Transcribed_RNA"/>
</dbReference>
<name>A0A0A9FPT0_ARUDO</name>
<proteinExistence type="predicted"/>
<reference evidence="1" key="2">
    <citation type="journal article" date="2015" name="Data Brief">
        <title>Shoot transcriptome of the giant reed, Arundo donax.</title>
        <authorList>
            <person name="Barrero R.A."/>
            <person name="Guerrero F.D."/>
            <person name="Moolhuijzen P."/>
            <person name="Goolsby J.A."/>
            <person name="Tidwell J."/>
            <person name="Bellgard S.E."/>
            <person name="Bellgard M.I."/>
        </authorList>
    </citation>
    <scope>NUCLEOTIDE SEQUENCE</scope>
    <source>
        <tissue evidence="1">Shoot tissue taken approximately 20 cm above the soil surface</tissue>
    </source>
</reference>
<evidence type="ECO:0000313" key="1">
    <source>
        <dbReference type="EMBL" id="JAE10303.1"/>
    </source>
</evidence>
<accession>A0A0A9FPT0</accession>
<sequence>MVAIGILDELQEPGPQCLDDEPDLLPCPEAIDQLLNCPCPMDVEGDPDEHQGVAGEGEHERHPLPGVAGGEQLLHEVVPERVHHELRGVAGDAGEDEVHLALAVVEPLLQEPAPVLVPGHVVHEPAQAGEALAAARLGCRCHRALLGARRRRRGAAGVLPPGALAPGALRGRWSRRRRGAPEVPAVGGGGGGAVEGEGIEQRRHVRAVVGDGERRRGRKVLALLGENQGGEAEAIGGGGLLRRLVVAIDDAHRGELVDEEGEVLRFAVGLAAAAVEAAVVEEGYLVEQHLHLPVELHLQPRRISRTPIES</sequence>
<dbReference type="AlphaFoldDB" id="A0A0A9FPT0"/>
<protein>
    <submittedName>
        <fullName evidence="1">Uncharacterized protein</fullName>
    </submittedName>
</protein>
<reference evidence="1" key="1">
    <citation type="submission" date="2014-09" db="EMBL/GenBank/DDBJ databases">
        <authorList>
            <person name="Magalhaes I.L.F."/>
            <person name="Oliveira U."/>
            <person name="Santos F.R."/>
            <person name="Vidigal T.H.D.A."/>
            <person name="Brescovit A.D."/>
            <person name="Santos A.J."/>
        </authorList>
    </citation>
    <scope>NUCLEOTIDE SEQUENCE</scope>
    <source>
        <tissue evidence="1">Shoot tissue taken approximately 20 cm above the soil surface</tissue>
    </source>
</reference>
<organism evidence="1">
    <name type="scientific">Arundo donax</name>
    <name type="common">Giant reed</name>
    <name type="synonym">Donax arundinaceus</name>
    <dbReference type="NCBI Taxonomy" id="35708"/>
    <lineage>
        <taxon>Eukaryota</taxon>
        <taxon>Viridiplantae</taxon>
        <taxon>Streptophyta</taxon>
        <taxon>Embryophyta</taxon>
        <taxon>Tracheophyta</taxon>
        <taxon>Spermatophyta</taxon>
        <taxon>Magnoliopsida</taxon>
        <taxon>Liliopsida</taxon>
        <taxon>Poales</taxon>
        <taxon>Poaceae</taxon>
        <taxon>PACMAD clade</taxon>
        <taxon>Arundinoideae</taxon>
        <taxon>Arundineae</taxon>
        <taxon>Arundo</taxon>
    </lineage>
</organism>